<proteinExistence type="predicted"/>
<feature type="transmembrane region" description="Helical" evidence="1">
    <location>
        <begin position="129"/>
        <end position="149"/>
    </location>
</feature>
<keyword evidence="3" id="KW-1185">Reference proteome</keyword>
<feature type="transmembrane region" description="Helical" evidence="1">
    <location>
        <begin position="12"/>
        <end position="32"/>
    </location>
</feature>
<keyword evidence="1" id="KW-1133">Transmembrane helix</keyword>
<feature type="transmembrane region" description="Helical" evidence="1">
    <location>
        <begin position="38"/>
        <end position="63"/>
    </location>
</feature>
<dbReference type="Proteomes" id="UP000680067">
    <property type="component" value="Unassembled WGS sequence"/>
</dbReference>
<sequence>MISVNKKLAFVAEILTFLGCLVGLVGAGVKIYNNEAGILGYVFLSIPFFYFLSGTIIAANLIFNIEKSRRLFIWFWSSQIPVLNSSYLSFHAVTGAFCAFWIRLDELDIGLGFGIASQFQFDLMVEGPTAIGINIFAVAMTLFMNAGFLEREK</sequence>
<evidence type="ECO:0000313" key="2">
    <source>
        <dbReference type="EMBL" id="MBR7782897.1"/>
    </source>
</evidence>
<name>A0A941DKT2_9BURK</name>
<dbReference type="RefSeq" id="WP_212688195.1">
    <property type="nucleotide sequence ID" value="NZ_JAGSPN010000008.1"/>
</dbReference>
<gene>
    <name evidence="2" type="ORF">KDM89_12140</name>
</gene>
<keyword evidence="1" id="KW-0472">Membrane</keyword>
<evidence type="ECO:0000313" key="3">
    <source>
        <dbReference type="Proteomes" id="UP000680067"/>
    </source>
</evidence>
<comment type="caution">
    <text evidence="2">The sequence shown here is derived from an EMBL/GenBank/DDBJ whole genome shotgun (WGS) entry which is preliminary data.</text>
</comment>
<protein>
    <submittedName>
        <fullName evidence="2">Uncharacterized protein</fullName>
    </submittedName>
</protein>
<keyword evidence="1" id="KW-0812">Transmembrane</keyword>
<organism evidence="2 3">
    <name type="scientific">Undibacterium luofuense</name>
    <dbReference type="NCBI Taxonomy" id="2828733"/>
    <lineage>
        <taxon>Bacteria</taxon>
        <taxon>Pseudomonadati</taxon>
        <taxon>Pseudomonadota</taxon>
        <taxon>Betaproteobacteria</taxon>
        <taxon>Burkholderiales</taxon>
        <taxon>Oxalobacteraceae</taxon>
        <taxon>Undibacterium</taxon>
    </lineage>
</organism>
<dbReference type="EMBL" id="JAGSPN010000008">
    <property type="protein sequence ID" value="MBR7782897.1"/>
    <property type="molecule type" value="Genomic_DNA"/>
</dbReference>
<reference evidence="2" key="1">
    <citation type="submission" date="2021-04" db="EMBL/GenBank/DDBJ databases">
        <title>novel species isolated from subtropical streams in China.</title>
        <authorList>
            <person name="Lu H."/>
        </authorList>
    </citation>
    <scope>NUCLEOTIDE SEQUENCE</scope>
    <source>
        <strain evidence="2">LFS511W</strain>
    </source>
</reference>
<dbReference type="AlphaFoldDB" id="A0A941DKT2"/>
<accession>A0A941DKT2</accession>
<feature type="transmembrane region" description="Helical" evidence="1">
    <location>
        <begin position="84"/>
        <end position="102"/>
    </location>
</feature>
<evidence type="ECO:0000256" key="1">
    <source>
        <dbReference type="SAM" id="Phobius"/>
    </source>
</evidence>